<dbReference type="PANTHER" id="PTHR19324:SF33">
    <property type="entry name" value="MUCIN-5AC"/>
    <property type="match status" value="1"/>
</dbReference>
<reference evidence="3 4" key="1">
    <citation type="submission" date="2024-11" db="EMBL/GenBank/DDBJ databases">
        <title>Chromosome-level genome assembly of the freshwater bivalve Anodonta woodiana.</title>
        <authorList>
            <person name="Chen X."/>
        </authorList>
    </citation>
    <scope>NUCLEOTIDE SEQUENCE [LARGE SCALE GENOMIC DNA]</scope>
    <source>
        <strain evidence="3">MN2024</strain>
        <tissue evidence="3">Gills</tissue>
    </source>
</reference>
<dbReference type="Proteomes" id="UP001634394">
    <property type="component" value="Unassembled WGS sequence"/>
</dbReference>
<dbReference type="PROSITE" id="PS51412">
    <property type="entry name" value="MACPF_2"/>
    <property type="match status" value="1"/>
</dbReference>
<dbReference type="EMBL" id="JBJQND010000002">
    <property type="protein sequence ID" value="KAL3886883.1"/>
    <property type="molecule type" value="Genomic_DNA"/>
</dbReference>
<keyword evidence="1" id="KW-0732">Signal</keyword>
<evidence type="ECO:0000259" key="2">
    <source>
        <dbReference type="PROSITE" id="PS51412"/>
    </source>
</evidence>
<keyword evidence="4" id="KW-1185">Reference proteome</keyword>
<feature type="signal peptide" evidence="1">
    <location>
        <begin position="1"/>
        <end position="21"/>
    </location>
</feature>
<dbReference type="Pfam" id="PF01823">
    <property type="entry name" value="MACPF"/>
    <property type="match status" value="1"/>
</dbReference>
<dbReference type="AlphaFoldDB" id="A0ABD3XPE0"/>
<gene>
    <name evidence="3" type="ORF">ACJMK2_026844</name>
</gene>
<comment type="caution">
    <text evidence="3">The sequence shown here is derived from an EMBL/GenBank/DDBJ whole genome shotgun (WGS) entry which is preliminary data.</text>
</comment>
<accession>A0ABD3XPE0</accession>
<evidence type="ECO:0000313" key="3">
    <source>
        <dbReference type="EMBL" id="KAL3886883.1"/>
    </source>
</evidence>
<dbReference type="Pfam" id="PF16977">
    <property type="entry name" value="ApeC"/>
    <property type="match status" value="1"/>
</dbReference>
<dbReference type="InterPro" id="IPR020864">
    <property type="entry name" value="MACPF"/>
</dbReference>
<evidence type="ECO:0000313" key="4">
    <source>
        <dbReference type="Proteomes" id="UP001634394"/>
    </source>
</evidence>
<evidence type="ECO:0000256" key="1">
    <source>
        <dbReference type="SAM" id="SignalP"/>
    </source>
</evidence>
<sequence length="589" mass="64499">MAYSIHVTVLVLLVRLSSTEAQIVSGSTGSDGSVSGGSGPVGPLIGPGGLPLMAPHPSAIRHVGIGYNLLKGNPDGEHWSTGGEDPGSLLTKKILYVDPLDPARQIVVEHHDNCQTSHGFHLFYDIKSYQDKLFNTVQTSGSVDATLRPYAFMLSSGYQALKTQTSRHHYIFQDAATICNMGHSRYATNLAAADHFPITREFAASVCSLPTELDETKYMAFLDEWGTHIITDASIGKKITNRFIGRRLDLFNFVVQNVTDDISIGGPLEGYSASYVIDINSFQYRYEYKYILGVLEDMLTIGDMYTNDVIAKTLVTIDLALNSEYWQGLPFLVSQGVCNSDASTKLATWQNNIIQALKTYPSFKGLTPPPTDSKLAMPLTWPYGSYALPKPTSGCPKGWVEGTRTQLQSSSHGAKPAPSRHLAGTFTQNSYTLGFCVKEDPSPTDHGILWPQGDYCILKSGTCPPDFIEGWIQFDDAGAGTNTGVVPDGIYDDDTRTSYCCRNDSVYTKARFLPTEVPFYLFKNQHGCQKIQGMTVSDETLTFYNVQNPSGSRSALGPVHPATDSGDVLSYGTGSYTLHYCYYQKSTTF</sequence>
<organism evidence="3 4">
    <name type="scientific">Sinanodonta woodiana</name>
    <name type="common">Chinese pond mussel</name>
    <name type="synonym">Anodonta woodiana</name>
    <dbReference type="NCBI Taxonomy" id="1069815"/>
    <lineage>
        <taxon>Eukaryota</taxon>
        <taxon>Metazoa</taxon>
        <taxon>Spiralia</taxon>
        <taxon>Lophotrochozoa</taxon>
        <taxon>Mollusca</taxon>
        <taxon>Bivalvia</taxon>
        <taxon>Autobranchia</taxon>
        <taxon>Heteroconchia</taxon>
        <taxon>Palaeoheterodonta</taxon>
        <taxon>Unionida</taxon>
        <taxon>Unionoidea</taxon>
        <taxon>Unionidae</taxon>
        <taxon>Unioninae</taxon>
        <taxon>Sinanodonta</taxon>
    </lineage>
</organism>
<dbReference type="InterPro" id="IPR031569">
    <property type="entry name" value="ApeC"/>
</dbReference>
<proteinExistence type="predicted"/>
<protein>
    <recommendedName>
        <fullName evidence="2">MACPF domain-containing protein</fullName>
    </recommendedName>
</protein>
<dbReference type="PANTHER" id="PTHR19324">
    <property type="entry name" value="PERFORIN-LIKE PROTEIN 1"/>
    <property type="match status" value="1"/>
</dbReference>
<name>A0ABD3XPE0_SINWO</name>
<feature type="domain" description="MACPF" evidence="2">
    <location>
        <begin position="46"/>
        <end position="407"/>
    </location>
</feature>
<feature type="chain" id="PRO_5044786989" description="MACPF domain-containing protein" evidence="1">
    <location>
        <begin position="22"/>
        <end position="589"/>
    </location>
</feature>